<name>A0AAI8L631_9ACTN</name>
<dbReference type="KEGG" id="sge:DWG14_06354"/>
<evidence type="ECO:0000256" key="1">
    <source>
        <dbReference type="SAM" id="MobiDB-lite"/>
    </source>
</evidence>
<sequence>MGIRMLHRRTAPAQVCAEQRVFSLRAPVPAHSVGASTARIPQGLTARLRGACAALRRGELVLSYLALVLTLFPRSRPMPTMTVFVATEEAVSGGPGRRPPAERPVPEPGATA</sequence>
<dbReference type="EMBL" id="CP032427">
    <property type="protein sequence ID" value="AYC42062.1"/>
    <property type="molecule type" value="Genomic_DNA"/>
</dbReference>
<gene>
    <name evidence="2" type="ORF">DWG14_06354</name>
</gene>
<organism evidence="2 3">
    <name type="scientific">Streptomyces griseorubiginosus</name>
    <dbReference type="NCBI Taxonomy" id="67304"/>
    <lineage>
        <taxon>Bacteria</taxon>
        <taxon>Bacillati</taxon>
        <taxon>Actinomycetota</taxon>
        <taxon>Actinomycetes</taxon>
        <taxon>Kitasatosporales</taxon>
        <taxon>Streptomycetaceae</taxon>
        <taxon>Streptomyces</taxon>
    </lineage>
</organism>
<dbReference type="AlphaFoldDB" id="A0AAI8L631"/>
<dbReference type="Proteomes" id="UP000265765">
    <property type="component" value="Chromosome"/>
</dbReference>
<evidence type="ECO:0000313" key="2">
    <source>
        <dbReference type="EMBL" id="AYC42062.1"/>
    </source>
</evidence>
<feature type="region of interest" description="Disordered" evidence="1">
    <location>
        <begin position="89"/>
        <end position="112"/>
    </location>
</feature>
<reference evidence="2 3" key="1">
    <citation type="submission" date="2018-09" db="EMBL/GenBank/DDBJ databases">
        <title>Production of Trimethoprim by Streptomyces sp. 3E-1.</title>
        <authorList>
            <person name="Kang H.J."/>
            <person name="Kim S.B."/>
        </authorList>
    </citation>
    <scope>NUCLEOTIDE SEQUENCE [LARGE SCALE GENOMIC DNA]</scope>
    <source>
        <strain evidence="2 3">3E-1</strain>
    </source>
</reference>
<protein>
    <submittedName>
        <fullName evidence="2">Uncharacterized protein</fullName>
    </submittedName>
</protein>
<accession>A0AAI8L631</accession>
<evidence type="ECO:0000313" key="3">
    <source>
        <dbReference type="Proteomes" id="UP000265765"/>
    </source>
</evidence>
<proteinExistence type="predicted"/>